<dbReference type="PANTHER" id="PTHR23071">
    <property type="entry name" value="PHOSPHATIDYLINOSITOL GLYCAN"/>
    <property type="match status" value="1"/>
</dbReference>
<evidence type="ECO:0000256" key="11">
    <source>
        <dbReference type="SAM" id="Phobius"/>
    </source>
</evidence>
<feature type="transmembrane region" description="Helical" evidence="11">
    <location>
        <begin position="432"/>
        <end position="461"/>
    </location>
</feature>
<dbReference type="EMBL" id="CAJNOC010000260">
    <property type="protein sequence ID" value="CAF0734974.1"/>
    <property type="molecule type" value="Genomic_DNA"/>
</dbReference>
<protein>
    <recommendedName>
        <fullName evidence="14">GPI ethanolamine phosphate transferase 3</fullName>
    </recommendedName>
</protein>
<evidence type="ECO:0000313" key="13">
    <source>
        <dbReference type="Proteomes" id="UP000663879"/>
    </source>
</evidence>
<evidence type="ECO:0008006" key="14">
    <source>
        <dbReference type="Google" id="ProtNLM"/>
    </source>
</evidence>
<comment type="pathway">
    <text evidence="2">Glycolipid biosynthesis; glycosylphosphatidylinositol-anchor biosynthesis.</text>
</comment>
<dbReference type="InterPro" id="IPR017850">
    <property type="entry name" value="Alkaline_phosphatase_core_sf"/>
</dbReference>
<organism evidence="12 13">
    <name type="scientific">Brachionus calyciflorus</name>
    <dbReference type="NCBI Taxonomy" id="104777"/>
    <lineage>
        <taxon>Eukaryota</taxon>
        <taxon>Metazoa</taxon>
        <taxon>Spiralia</taxon>
        <taxon>Gnathifera</taxon>
        <taxon>Rotifera</taxon>
        <taxon>Eurotatoria</taxon>
        <taxon>Monogononta</taxon>
        <taxon>Pseudotrocha</taxon>
        <taxon>Ploima</taxon>
        <taxon>Brachionidae</taxon>
        <taxon>Brachionus</taxon>
    </lineage>
</organism>
<comment type="subcellular location">
    <subcellularLocation>
        <location evidence="1">Endoplasmic reticulum membrane</location>
        <topology evidence="1">Multi-pass membrane protein</topology>
    </subcellularLocation>
</comment>
<dbReference type="GO" id="GO:0051377">
    <property type="term" value="F:mannose-ethanolamine phosphotransferase activity"/>
    <property type="evidence" value="ECO:0007669"/>
    <property type="project" value="InterPro"/>
</dbReference>
<dbReference type="Pfam" id="PF01663">
    <property type="entry name" value="Phosphodiest"/>
    <property type="match status" value="1"/>
</dbReference>
<evidence type="ECO:0000256" key="1">
    <source>
        <dbReference type="ARBA" id="ARBA00004477"/>
    </source>
</evidence>
<keyword evidence="5" id="KW-0808">Transferase</keyword>
<feature type="transmembrane region" description="Helical" evidence="11">
    <location>
        <begin position="512"/>
        <end position="534"/>
    </location>
</feature>
<keyword evidence="4" id="KW-0337">GPI-anchor biosynthesis</keyword>
<comment type="similarity">
    <text evidence="3">Belongs to the PIGG/PIGN/PIGO family. PIGO subfamily.</text>
</comment>
<gene>
    <name evidence="12" type="ORF">OXX778_LOCUS3074</name>
</gene>
<dbReference type="GO" id="GO:0005789">
    <property type="term" value="C:endoplasmic reticulum membrane"/>
    <property type="evidence" value="ECO:0007669"/>
    <property type="project" value="UniProtKB-SubCell"/>
</dbReference>
<dbReference type="CDD" id="cd16023">
    <property type="entry name" value="GPI_EPT_3"/>
    <property type="match status" value="1"/>
</dbReference>
<evidence type="ECO:0000256" key="9">
    <source>
        <dbReference type="ARBA" id="ARBA00023136"/>
    </source>
</evidence>
<evidence type="ECO:0000256" key="7">
    <source>
        <dbReference type="ARBA" id="ARBA00022824"/>
    </source>
</evidence>
<feature type="transmembrane region" description="Helical" evidence="11">
    <location>
        <begin position="555"/>
        <end position="580"/>
    </location>
</feature>
<evidence type="ECO:0000256" key="5">
    <source>
        <dbReference type="ARBA" id="ARBA00022679"/>
    </source>
</evidence>
<name>A0A813N7N6_9BILA</name>
<dbReference type="PANTHER" id="PTHR23071:SF1">
    <property type="entry name" value="GPI ETHANOLAMINE PHOSPHATE TRANSFERASE 3"/>
    <property type="match status" value="1"/>
</dbReference>
<feature type="transmembrane region" description="Helical" evidence="11">
    <location>
        <begin position="595"/>
        <end position="616"/>
    </location>
</feature>
<reference evidence="12" key="1">
    <citation type="submission" date="2021-02" db="EMBL/GenBank/DDBJ databases">
        <authorList>
            <person name="Nowell W R."/>
        </authorList>
    </citation>
    <scope>NUCLEOTIDE SEQUENCE</scope>
    <source>
        <strain evidence="12">Ploen Becks lab</strain>
    </source>
</reference>
<dbReference type="InterPro" id="IPR037675">
    <property type="entry name" value="PIG-O_N"/>
</dbReference>
<dbReference type="Proteomes" id="UP000663879">
    <property type="component" value="Unassembled WGS sequence"/>
</dbReference>
<feature type="transmembrane region" description="Helical" evidence="11">
    <location>
        <begin position="401"/>
        <end position="420"/>
    </location>
</feature>
<dbReference type="InterPro" id="IPR002591">
    <property type="entry name" value="Phosphodiest/P_Trfase"/>
</dbReference>
<dbReference type="OrthoDB" id="272139at2759"/>
<evidence type="ECO:0000256" key="3">
    <source>
        <dbReference type="ARBA" id="ARBA00008695"/>
    </source>
</evidence>
<evidence type="ECO:0000313" key="12">
    <source>
        <dbReference type="EMBL" id="CAF0734974.1"/>
    </source>
</evidence>
<sequence length="620" mass="72092">MKYEYIILLVLICNLLASIYVFTNGFLIRRISLNNVNNKNYPELKKFNKSIILFIDALRFDFIFKNSENENFGLPVIENLLNTEPYRTQIYKFIADPPTTTMQRIKALMTGTLPTFIDAGSNFDSYLIEEDNLISQIYRHNKSVVILGDDTWLSLFDSGLIHKHHTYPSFNIKDLDTNDLNVDEKLKEILIEKKLNWNFLVAHYLGIDHCGHSFGPNSPVLKRKLNDIDQSIRLIIDNMDNDTLLVVMGDHGMTETGDHGGDSQLELETSLFFYSKRELSKEEVFYKMKDGRILFKETRQINLTPTLALLLGIPIPFSNLGIVIENLFENKYEAILANFQQMNGFIKEYEQFDKLVDSPSEKEKSSNLKELTIELKKIQDACREKCQLIAKEFDFKSNKIITLYIARFFMIFLIVQQIFLRKKLNVKDRVLFMNLGFSFLTSFVSGESILSIWFVTLIYFFCLNEPGDVTQVLGSFLIEHYFFYATGHETTFTHIKWESGFHGFDGDNNNKLVRFIMIIFIISNTFSAKILSALHLGRMSIQKEKKSLEHKTERMFLKLFIQLILVNSIKVLFSALSVFLLRRHLMVWKIFAPRFVFEVLGFLTGILSGFISFLFIKEIK</sequence>
<keyword evidence="8 11" id="KW-1133">Transmembrane helix</keyword>
<dbReference type="GO" id="GO:0006506">
    <property type="term" value="P:GPI anchor biosynthetic process"/>
    <property type="evidence" value="ECO:0007669"/>
    <property type="project" value="UniProtKB-UniPathway"/>
</dbReference>
<keyword evidence="10" id="KW-0325">Glycoprotein</keyword>
<evidence type="ECO:0000256" key="2">
    <source>
        <dbReference type="ARBA" id="ARBA00004687"/>
    </source>
</evidence>
<feature type="transmembrane region" description="Helical" evidence="11">
    <location>
        <begin position="6"/>
        <end position="28"/>
    </location>
</feature>
<dbReference type="UniPathway" id="UPA00196"/>
<evidence type="ECO:0000256" key="4">
    <source>
        <dbReference type="ARBA" id="ARBA00022502"/>
    </source>
</evidence>
<dbReference type="InterPro" id="IPR039524">
    <property type="entry name" value="PIGO/GPI13"/>
</dbReference>
<proteinExistence type="inferred from homology"/>
<dbReference type="SUPFAM" id="SSF53649">
    <property type="entry name" value="Alkaline phosphatase-like"/>
    <property type="match status" value="1"/>
</dbReference>
<keyword evidence="6 11" id="KW-0812">Transmembrane</keyword>
<dbReference type="AlphaFoldDB" id="A0A813N7N6"/>
<keyword evidence="7" id="KW-0256">Endoplasmic reticulum</keyword>
<evidence type="ECO:0000256" key="10">
    <source>
        <dbReference type="ARBA" id="ARBA00023180"/>
    </source>
</evidence>
<evidence type="ECO:0000256" key="6">
    <source>
        <dbReference type="ARBA" id="ARBA00022692"/>
    </source>
</evidence>
<evidence type="ECO:0000256" key="8">
    <source>
        <dbReference type="ARBA" id="ARBA00022989"/>
    </source>
</evidence>
<keyword evidence="13" id="KW-1185">Reference proteome</keyword>
<feature type="transmembrane region" description="Helical" evidence="11">
    <location>
        <begin position="301"/>
        <end position="324"/>
    </location>
</feature>
<keyword evidence="9 11" id="KW-0472">Membrane</keyword>
<dbReference type="Gene3D" id="3.40.720.10">
    <property type="entry name" value="Alkaline Phosphatase, subunit A"/>
    <property type="match status" value="1"/>
</dbReference>
<comment type="caution">
    <text evidence="12">The sequence shown here is derived from an EMBL/GenBank/DDBJ whole genome shotgun (WGS) entry which is preliminary data.</text>
</comment>
<accession>A0A813N7N6</accession>